<reference evidence="1 2" key="1">
    <citation type="submission" date="2018-06" db="EMBL/GenBank/DDBJ databases">
        <title>Genomic Encyclopedia of Type Strains, Phase IV (KMG-IV): sequencing the most valuable type-strain genomes for metagenomic binning, comparative biology and taxonomic classification.</title>
        <authorList>
            <person name="Goeker M."/>
        </authorList>
    </citation>
    <scope>NUCLEOTIDE SEQUENCE [LARGE SCALE GENOMIC DNA]</scope>
    <source>
        <strain evidence="1 2">DSM 24875</strain>
    </source>
</reference>
<sequence>MLLVMTRLLDEAVAVAARLPEDQQDELARVLLQLAGHEPPPYILTPDEDADIDASTAAEANGAFATDDDMRAIGAKYGR</sequence>
<evidence type="ECO:0008006" key="3">
    <source>
        <dbReference type="Google" id="ProtNLM"/>
    </source>
</evidence>
<dbReference type="RefSeq" id="WP_425376070.1">
    <property type="nucleotide sequence ID" value="NZ_QNRK01000007.1"/>
</dbReference>
<evidence type="ECO:0000313" key="2">
    <source>
        <dbReference type="Proteomes" id="UP000253529"/>
    </source>
</evidence>
<gene>
    <name evidence="1" type="ORF">DFR50_10712</name>
</gene>
<proteinExistence type="predicted"/>
<evidence type="ECO:0000313" key="1">
    <source>
        <dbReference type="EMBL" id="RBP15743.1"/>
    </source>
</evidence>
<comment type="caution">
    <text evidence="1">The sequence shown here is derived from an EMBL/GenBank/DDBJ whole genome shotgun (WGS) entry which is preliminary data.</text>
</comment>
<accession>A0A366FM14</accession>
<keyword evidence="2" id="KW-1185">Reference proteome</keyword>
<name>A0A366FM14_9HYPH</name>
<protein>
    <recommendedName>
        <fullName evidence="3">Addiction module component</fullName>
    </recommendedName>
</protein>
<organism evidence="1 2">
    <name type="scientific">Roseiarcus fermentans</name>
    <dbReference type="NCBI Taxonomy" id="1473586"/>
    <lineage>
        <taxon>Bacteria</taxon>
        <taxon>Pseudomonadati</taxon>
        <taxon>Pseudomonadota</taxon>
        <taxon>Alphaproteobacteria</taxon>
        <taxon>Hyphomicrobiales</taxon>
        <taxon>Roseiarcaceae</taxon>
        <taxon>Roseiarcus</taxon>
    </lineage>
</organism>
<dbReference type="AlphaFoldDB" id="A0A366FM14"/>
<dbReference type="Proteomes" id="UP000253529">
    <property type="component" value="Unassembled WGS sequence"/>
</dbReference>
<dbReference type="EMBL" id="QNRK01000007">
    <property type="protein sequence ID" value="RBP15743.1"/>
    <property type="molecule type" value="Genomic_DNA"/>
</dbReference>